<dbReference type="Proteomes" id="UP000515960">
    <property type="component" value="Chromosome"/>
</dbReference>
<evidence type="ECO:0000313" key="1">
    <source>
        <dbReference type="EMBL" id="QNL45704.1"/>
    </source>
</evidence>
<keyword evidence="2" id="KW-1185">Reference proteome</keyword>
<reference evidence="1 2" key="1">
    <citation type="submission" date="2020-08" db="EMBL/GenBank/DDBJ databases">
        <authorList>
            <person name="Liu C."/>
            <person name="Sun Q."/>
        </authorList>
    </citation>
    <scope>NUCLEOTIDE SEQUENCE [LARGE SCALE GENOMIC DNA]</scope>
    <source>
        <strain evidence="1 2">NSJ-62</strain>
    </source>
</reference>
<accession>A0A7G9B823</accession>
<proteinExistence type="predicted"/>
<dbReference type="KEGG" id="ohi:H8790_06835"/>
<gene>
    <name evidence="1" type="ORF">H8790_06835</name>
</gene>
<dbReference type="AlphaFoldDB" id="A0A7G9B823"/>
<evidence type="ECO:0000313" key="2">
    <source>
        <dbReference type="Proteomes" id="UP000515960"/>
    </source>
</evidence>
<protein>
    <submittedName>
        <fullName evidence="1">Uncharacterized protein</fullName>
    </submittedName>
</protein>
<organism evidence="1 2">
    <name type="scientific">Oscillibacter hominis</name>
    <dbReference type="NCBI Taxonomy" id="2763056"/>
    <lineage>
        <taxon>Bacteria</taxon>
        <taxon>Bacillati</taxon>
        <taxon>Bacillota</taxon>
        <taxon>Clostridia</taxon>
        <taxon>Eubacteriales</taxon>
        <taxon>Oscillospiraceae</taxon>
        <taxon>Oscillibacter</taxon>
    </lineage>
</organism>
<name>A0A7G9B823_9FIRM</name>
<sequence length="102" mass="11141">MTKVKINGAEYEATIDGLMHDPDWDGRESKAITLSGEFAQVNRMFSDGAVWSILDDQGEYDNSAFSLRGDLTVHTDGTCTVKMGKLTDLEDAYALLYGGNGK</sequence>
<dbReference type="RefSeq" id="WP_187334132.1">
    <property type="nucleotide sequence ID" value="NZ_CP060490.1"/>
</dbReference>
<dbReference type="EMBL" id="CP060490">
    <property type="protein sequence ID" value="QNL45704.1"/>
    <property type="molecule type" value="Genomic_DNA"/>
</dbReference>